<dbReference type="SUPFAM" id="SSF51161">
    <property type="entry name" value="Trimeric LpxA-like enzymes"/>
    <property type="match status" value="1"/>
</dbReference>
<dbReference type="PANTHER" id="PTHR13061">
    <property type="entry name" value="DYNACTIN SUBUNIT P25"/>
    <property type="match status" value="1"/>
</dbReference>
<dbReference type="InterPro" id="IPR050484">
    <property type="entry name" value="Transf_Hexapept/Carb_Anhydrase"/>
</dbReference>
<dbReference type="Pfam" id="PF00132">
    <property type="entry name" value="Hexapep"/>
    <property type="match status" value="1"/>
</dbReference>
<keyword evidence="2" id="KW-1185">Reference proteome</keyword>
<organism evidence="1 2">
    <name type="scientific">Rhizobium grahamii CCGE 502</name>
    <dbReference type="NCBI Taxonomy" id="990285"/>
    <lineage>
        <taxon>Bacteria</taxon>
        <taxon>Pseudomonadati</taxon>
        <taxon>Pseudomonadota</taxon>
        <taxon>Alphaproteobacteria</taxon>
        <taxon>Hyphomicrobiales</taxon>
        <taxon>Rhizobiaceae</taxon>
        <taxon>Rhizobium/Agrobacterium group</taxon>
        <taxon>Rhizobium</taxon>
    </lineage>
</organism>
<dbReference type="CDD" id="cd04645">
    <property type="entry name" value="LbH_gamma_CA_like"/>
    <property type="match status" value="1"/>
</dbReference>
<dbReference type="InterPro" id="IPR011004">
    <property type="entry name" value="Trimer_LpxA-like_sf"/>
</dbReference>
<accession>S3HYX0</accession>
<comment type="caution">
    <text evidence="1">The sequence shown here is derived from an EMBL/GenBank/DDBJ whole genome shotgun (WGS) entry which is preliminary data.</text>
</comment>
<dbReference type="PANTHER" id="PTHR13061:SF29">
    <property type="entry name" value="GAMMA CARBONIC ANHYDRASE-LIKE 1, MITOCHONDRIAL-RELATED"/>
    <property type="match status" value="1"/>
</dbReference>
<name>S3HYX0_9HYPH</name>
<gene>
    <name evidence="1" type="ORF">RGCCGE502_11176</name>
</gene>
<dbReference type="Proteomes" id="UP000014411">
    <property type="component" value="Unassembled WGS sequence"/>
</dbReference>
<dbReference type="HOGENOM" id="CLU_064827_4_1_5"/>
<proteinExistence type="predicted"/>
<dbReference type="eggNOG" id="COG0663">
    <property type="taxonomic scope" value="Bacteria"/>
</dbReference>
<sequence length="175" mass="18532">MPVYALGELTPDLPPSGTYWIAPDAHVIGRVSLGLDVGIWFGAVLRGDNEPIVVGAATNIQEGAMLHTDPGFPVTIGEGCTIGHHAIVHGCTIGNNSLIGMGATVLNGVRIGNNCLIGANALITEGKEFPDNSLIVGSPARVVRTLDEAAIEKLRRSAEKYVGNWQRFARDLRLL</sequence>
<dbReference type="RefSeq" id="WP_016554260.1">
    <property type="nucleotide sequence ID" value="NZ_AEYE02000013.1"/>
</dbReference>
<dbReference type="AlphaFoldDB" id="S3HYX0"/>
<reference evidence="1 2" key="1">
    <citation type="journal article" date="2012" name="J. Bacteriol.">
        <title>Genome sequence of Rhizobium grahamii CCGE502, a broad-host-range symbiont with low nodulation competitiveness in Phaseolus vulgaris.</title>
        <authorList>
            <person name="Althabegoiti M.J."/>
            <person name="Lozano L."/>
            <person name="Torres-Tejerizo G."/>
            <person name="Ormeno-Orrillo E."/>
            <person name="Rogel M.A."/>
            <person name="Gonzalez V."/>
            <person name="Martinez-Romero E."/>
        </authorList>
    </citation>
    <scope>NUCLEOTIDE SEQUENCE [LARGE SCALE GENOMIC DNA]</scope>
    <source>
        <strain evidence="1 2">CCGE 502</strain>
    </source>
</reference>
<dbReference type="Gene3D" id="2.160.10.10">
    <property type="entry name" value="Hexapeptide repeat proteins"/>
    <property type="match status" value="1"/>
</dbReference>
<evidence type="ECO:0000313" key="2">
    <source>
        <dbReference type="Proteomes" id="UP000014411"/>
    </source>
</evidence>
<dbReference type="STRING" id="990285.RGCCGE502_11176"/>
<dbReference type="EMBL" id="AEYE02000013">
    <property type="protein sequence ID" value="EPE98241.1"/>
    <property type="molecule type" value="Genomic_DNA"/>
</dbReference>
<evidence type="ECO:0000313" key="1">
    <source>
        <dbReference type="EMBL" id="EPE98241.1"/>
    </source>
</evidence>
<keyword evidence="1" id="KW-0808">Transferase</keyword>
<dbReference type="InterPro" id="IPR001451">
    <property type="entry name" value="Hexapep"/>
</dbReference>
<dbReference type="GO" id="GO:0016740">
    <property type="term" value="F:transferase activity"/>
    <property type="evidence" value="ECO:0007669"/>
    <property type="project" value="UniProtKB-KW"/>
</dbReference>
<dbReference type="InterPro" id="IPR047324">
    <property type="entry name" value="LbH_gamma_CA-like"/>
</dbReference>
<protein>
    <submittedName>
        <fullName evidence="1">Acetyltransferase</fullName>
    </submittedName>
</protein>